<sequence length="358" mass="40365">MISERKQSKYVCVIGAGPSGLVTTRELRKEGHCVVMMEQNHDVGGQWLYDPNVEGEDPLGRSKFSEVHSSIYASLRLASPREIVGFSDFPFVVKKGRDTRRFPGHRELLWYLEDFCECFGLRETIRFNTRVEYVGMLDSDEVGEGLKWVVRSRDVESEKVVEEVFDAVVVATGQYSHPRLPSIKGMEAWKRKQMHSHIYRVPHPFHNEVVVVVGNAASGQDICIELVGVAKEIHLSAKSLDISEGLSKIISKHHNLHLHPQIESLHEDGRVVFVDGSWVVADTIIYCTGYSYSFPFLDTKGIVAVDDDRVGPLYEHTFPPSLAPSLSFVGIPRKVKGKRKLKKKNPSFNISISVPLYC</sequence>
<dbReference type="Pfam" id="PF00743">
    <property type="entry name" value="FMO-like"/>
    <property type="match status" value="2"/>
</dbReference>
<dbReference type="InterPro" id="IPR000960">
    <property type="entry name" value="Flavin_mOase"/>
</dbReference>
<comment type="cofactor">
    <cofactor evidence="1 8">
        <name>FAD</name>
        <dbReference type="ChEBI" id="CHEBI:57692"/>
    </cofactor>
</comment>
<dbReference type="FunFam" id="3.50.50.60:FF:000147">
    <property type="entry name" value="Flavin-containing monooxygenase"/>
    <property type="match status" value="1"/>
</dbReference>
<dbReference type="GO" id="GO:0050661">
    <property type="term" value="F:NADP binding"/>
    <property type="evidence" value="ECO:0007669"/>
    <property type="project" value="InterPro"/>
</dbReference>
<comment type="caution">
    <text evidence="9">The sequence shown here is derived from an EMBL/GenBank/DDBJ whole genome shotgun (WGS) entry which is preliminary data.</text>
</comment>
<dbReference type="Gene3D" id="3.50.50.60">
    <property type="entry name" value="FAD/NAD(P)-binding domain"/>
    <property type="match status" value="2"/>
</dbReference>
<name>A0AA38YVQ6_VITRO</name>
<protein>
    <recommendedName>
        <fullName evidence="8">Flavin-containing monooxygenase</fullName>
        <ecNumber evidence="8">1.-.-.-</ecNumber>
    </recommendedName>
</protein>
<keyword evidence="6 8" id="KW-0560">Oxidoreductase</keyword>
<evidence type="ECO:0000256" key="5">
    <source>
        <dbReference type="ARBA" id="ARBA00022857"/>
    </source>
</evidence>
<organism evidence="9 10">
    <name type="scientific">Vitis rotundifolia</name>
    <name type="common">Muscadine grape</name>
    <dbReference type="NCBI Taxonomy" id="103349"/>
    <lineage>
        <taxon>Eukaryota</taxon>
        <taxon>Viridiplantae</taxon>
        <taxon>Streptophyta</taxon>
        <taxon>Embryophyta</taxon>
        <taxon>Tracheophyta</taxon>
        <taxon>Spermatophyta</taxon>
        <taxon>Magnoliopsida</taxon>
        <taxon>eudicotyledons</taxon>
        <taxon>Gunneridae</taxon>
        <taxon>Pentapetalae</taxon>
        <taxon>rosids</taxon>
        <taxon>Vitales</taxon>
        <taxon>Vitaceae</taxon>
        <taxon>Viteae</taxon>
        <taxon>Vitis</taxon>
    </lineage>
</organism>
<reference evidence="9 10" key="1">
    <citation type="journal article" date="2023" name="BMC Biotechnol.">
        <title>Vitis rotundifolia cv Carlos genome sequencing.</title>
        <authorList>
            <person name="Huff M."/>
            <person name="Hulse-Kemp A."/>
            <person name="Scheffler B."/>
            <person name="Youngblood R."/>
            <person name="Simpson S."/>
            <person name="Babiker E."/>
            <person name="Staton M."/>
        </authorList>
    </citation>
    <scope>NUCLEOTIDE SEQUENCE [LARGE SCALE GENOMIC DNA]</scope>
    <source>
        <tissue evidence="9">Leaf</tissue>
    </source>
</reference>
<gene>
    <name evidence="9" type="ORF">PVL29_022473</name>
</gene>
<evidence type="ECO:0000256" key="2">
    <source>
        <dbReference type="ARBA" id="ARBA00009183"/>
    </source>
</evidence>
<keyword evidence="5" id="KW-0521">NADP</keyword>
<keyword evidence="4 8" id="KW-0274">FAD</keyword>
<evidence type="ECO:0000256" key="6">
    <source>
        <dbReference type="ARBA" id="ARBA00023002"/>
    </source>
</evidence>
<dbReference type="EC" id="1.-.-.-" evidence="8"/>
<dbReference type="PRINTS" id="PR00370">
    <property type="entry name" value="FMOXYGENASE"/>
</dbReference>
<dbReference type="Proteomes" id="UP001168098">
    <property type="component" value="Unassembled WGS sequence"/>
</dbReference>
<dbReference type="InterPro" id="IPR036188">
    <property type="entry name" value="FAD/NAD-bd_sf"/>
</dbReference>
<dbReference type="AlphaFoldDB" id="A0AA38YVQ6"/>
<evidence type="ECO:0000256" key="3">
    <source>
        <dbReference type="ARBA" id="ARBA00022630"/>
    </source>
</evidence>
<evidence type="ECO:0000313" key="9">
    <source>
        <dbReference type="EMBL" id="KAJ9677495.1"/>
    </source>
</evidence>
<evidence type="ECO:0000256" key="7">
    <source>
        <dbReference type="ARBA" id="ARBA00058243"/>
    </source>
</evidence>
<evidence type="ECO:0000313" key="10">
    <source>
        <dbReference type="Proteomes" id="UP001168098"/>
    </source>
</evidence>
<keyword evidence="8" id="KW-0503">Monooxygenase</keyword>
<dbReference type="EMBL" id="JARBHA010000017">
    <property type="protein sequence ID" value="KAJ9677495.1"/>
    <property type="molecule type" value="Genomic_DNA"/>
</dbReference>
<comment type="function">
    <text evidence="7">Catalyzes the conversion of methylthioalkyl glucosinolates of any chain length into methylsulfinylalkyl glucosinolates.</text>
</comment>
<dbReference type="InterPro" id="IPR050346">
    <property type="entry name" value="FMO-like"/>
</dbReference>
<evidence type="ECO:0000256" key="4">
    <source>
        <dbReference type="ARBA" id="ARBA00022827"/>
    </source>
</evidence>
<evidence type="ECO:0000256" key="8">
    <source>
        <dbReference type="RuleBase" id="RU361177"/>
    </source>
</evidence>
<proteinExistence type="inferred from homology"/>
<dbReference type="SUPFAM" id="SSF51905">
    <property type="entry name" value="FAD/NAD(P)-binding domain"/>
    <property type="match status" value="1"/>
</dbReference>
<evidence type="ECO:0000256" key="1">
    <source>
        <dbReference type="ARBA" id="ARBA00001974"/>
    </source>
</evidence>
<dbReference type="PANTHER" id="PTHR23023">
    <property type="entry name" value="DIMETHYLANILINE MONOOXYGENASE"/>
    <property type="match status" value="1"/>
</dbReference>
<accession>A0AA38YVQ6</accession>
<dbReference type="GO" id="GO:0004499">
    <property type="term" value="F:N,N-dimethylaniline monooxygenase activity"/>
    <property type="evidence" value="ECO:0007669"/>
    <property type="project" value="InterPro"/>
</dbReference>
<dbReference type="GO" id="GO:0050660">
    <property type="term" value="F:flavin adenine dinucleotide binding"/>
    <property type="evidence" value="ECO:0007669"/>
    <property type="project" value="InterPro"/>
</dbReference>
<dbReference type="PIRSF" id="PIRSF000332">
    <property type="entry name" value="FMO"/>
    <property type="match status" value="1"/>
</dbReference>
<keyword evidence="10" id="KW-1185">Reference proteome</keyword>
<dbReference type="InterPro" id="IPR020946">
    <property type="entry name" value="Flavin_mOase-like"/>
</dbReference>
<keyword evidence="3 8" id="KW-0285">Flavoprotein</keyword>
<comment type="similarity">
    <text evidence="2 8">Belongs to the FMO family.</text>
</comment>